<dbReference type="SUPFAM" id="SSF49562">
    <property type="entry name" value="C2 domain (Calcium/lipid-binding domain, CaLB)"/>
    <property type="match status" value="2"/>
</dbReference>
<dbReference type="GO" id="GO:0006887">
    <property type="term" value="P:exocytosis"/>
    <property type="evidence" value="ECO:0007669"/>
    <property type="project" value="TreeGrafter"/>
</dbReference>
<feature type="compositionally biased region" description="Polar residues" evidence="4">
    <location>
        <begin position="136"/>
        <end position="146"/>
    </location>
</feature>
<dbReference type="Proteomes" id="UP000000715">
    <property type="component" value="Unplaced"/>
</dbReference>
<dbReference type="GO" id="GO:0070382">
    <property type="term" value="C:exocytic vesicle"/>
    <property type="evidence" value="ECO:0007669"/>
    <property type="project" value="TreeGrafter"/>
</dbReference>
<protein>
    <submittedName>
        <fullName evidence="7">Synaptotagmin-like protein 3 isoform X5</fullName>
    </submittedName>
</protein>
<dbReference type="PROSITE" id="PS50004">
    <property type="entry name" value="C2"/>
    <property type="match status" value="2"/>
</dbReference>
<feature type="compositionally biased region" description="Polar residues" evidence="4">
    <location>
        <begin position="107"/>
        <end position="116"/>
    </location>
</feature>
<dbReference type="SMART" id="SM00239">
    <property type="entry name" value="C2"/>
    <property type="match status" value="2"/>
</dbReference>
<evidence type="ECO:0000259" key="5">
    <source>
        <dbReference type="PROSITE" id="PS50004"/>
    </source>
</evidence>
<accession>A0A8U0S4Y4</accession>
<dbReference type="GO" id="GO:0005886">
    <property type="term" value="C:plasma membrane"/>
    <property type="evidence" value="ECO:0007669"/>
    <property type="project" value="TreeGrafter"/>
</dbReference>
<dbReference type="InterPro" id="IPR035892">
    <property type="entry name" value="C2_domain_sf"/>
</dbReference>
<dbReference type="FunFam" id="2.60.40.150:FF:000006">
    <property type="entry name" value="Synaptotagmin-like 5, isoform CRA_a"/>
    <property type="match status" value="1"/>
</dbReference>
<name>A0A8U0S4Y4_MUSPF</name>
<evidence type="ECO:0000256" key="3">
    <source>
        <dbReference type="ARBA" id="ARBA00023136"/>
    </source>
</evidence>
<reference evidence="7" key="1">
    <citation type="submission" date="2025-08" db="UniProtKB">
        <authorList>
            <consortium name="RefSeq"/>
        </authorList>
    </citation>
    <scope>IDENTIFICATION</scope>
    <source>
        <tissue evidence="7">Brain</tissue>
    </source>
</reference>
<dbReference type="CDD" id="cd08392">
    <property type="entry name" value="C2A_SLP-3"/>
    <property type="match status" value="1"/>
</dbReference>
<dbReference type="GeneID" id="101680139"/>
<keyword evidence="2" id="KW-0677">Repeat</keyword>
<organism evidence="6 7">
    <name type="scientific">Mustela putorius furo</name>
    <name type="common">European domestic ferret</name>
    <name type="synonym">Mustela furo</name>
    <dbReference type="NCBI Taxonomy" id="9669"/>
    <lineage>
        <taxon>Eukaryota</taxon>
        <taxon>Metazoa</taxon>
        <taxon>Chordata</taxon>
        <taxon>Craniata</taxon>
        <taxon>Vertebrata</taxon>
        <taxon>Euteleostomi</taxon>
        <taxon>Mammalia</taxon>
        <taxon>Eutheria</taxon>
        <taxon>Laurasiatheria</taxon>
        <taxon>Carnivora</taxon>
        <taxon>Caniformia</taxon>
        <taxon>Musteloidea</taxon>
        <taxon>Mustelidae</taxon>
        <taxon>Mustelinae</taxon>
        <taxon>Mustela</taxon>
    </lineage>
</organism>
<gene>
    <name evidence="7" type="primary">SYTL3</name>
</gene>
<dbReference type="Pfam" id="PF00168">
    <property type="entry name" value="C2"/>
    <property type="match status" value="2"/>
</dbReference>
<feature type="region of interest" description="Disordered" evidence="4">
    <location>
        <begin position="107"/>
        <end position="182"/>
    </location>
</feature>
<dbReference type="PANTHER" id="PTHR45716:SF1">
    <property type="entry name" value="SYNAPTOTAGMIN-LIKE PROTEIN 3"/>
    <property type="match status" value="1"/>
</dbReference>
<evidence type="ECO:0000256" key="2">
    <source>
        <dbReference type="ARBA" id="ARBA00022737"/>
    </source>
</evidence>
<evidence type="ECO:0000313" key="7">
    <source>
        <dbReference type="RefSeq" id="XP_044936033.1"/>
    </source>
</evidence>
<keyword evidence="6" id="KW-1185">Reference proteome</keyword>
<evidence type="ECO:0000256" key="1">
    <source>
        <dbReference type="ARBA" id="ARBA00004184"/>
    </source>
</evidence>
<dbReference type="FunFam" id="2.60.40.150:FF:000152">
    <property type="entry name" value="Synaptotagmin like 3"/>
    <property type="match status" value="1"/>
</dbReference>
<sequence>MRGHVLSSARSHQKRNVKIKTGEWFFEERAKKFPTESKHATAGAKLLQSYQELSKISVVPPTPPPLSESQCSSSSQRLQELGQFKGFNKSVENLFLSVTTHMKKLSKSQNDMTSDKQLLATGPRQCASRTERRSLSDTAINVTTRKASAPDILKPLNQESPKRLPNPVPKPENLSSRPTPSALFSGGLRHASLTSINSACTEMGNFDNASVTGEIEFAVRYCFKTCSLEICIKACKNLAYGEEKKKKCNPYVKTYLLPDRSSQGKRKTGVQKNTVDPTFQETLKYQVEPWQLGTRRLQVSVWHLGTLARRVFLGEVTIPLATWDFKDSATQCFCWYPLRAKGHLVPVGEPWAHCCRHWSLRPAQAEKLEESFLSNNGELAVRAKLVFPTGPRKLQKTQEGTDGPSPNGQLCLVVLGAKNLPVRSDGTLNSFVKGCLTLPDQQKLKLKSPVAKKQACPQWKHSFVFNGVSPSQLRQSSLELSVWDQAIFGVNDRLLGETRLSSEEEVAGEDSCSESAHQWQKVLESPNLWTDMTLTLH</sequence>
<dbReference type="Gene3D" id="2.60.40.150">
    <property type="entry name" value="C2 domain"/>
    <property type="match status" value="2"/>
</dbReference>
<dbReference type="InterPro" id="IPR043567">
    <property type="entry name" value="SYTL1-5_C2B"/>
</dbReference>
<feature type="domain" description="C2" evidence="5">
    <location>
        <begin position="390"/>
        <end position="520"/>
    </location>
</feature>
<dbReference type="CDD" id="cd04020">
    <property type="entry name" value="C2B_SLP_1-2-3-4"/>
    <property type="match status" value="1"/>
</dbReference>
<dbReference type="CTD" id="94120"/>
<dbReference type="PANTHER" id="PTHR45716">
    <property type="entry name" value="BITESIZE, ISOFORM I"/>
    <property type="match status" value="1"/>
</dbReference>
<comment type="subcellular location">
    <subcellularLocation>
        <location evidence="1">Endomembrane system</location>
        <topology evidence="1">Peripheral membrane protein</topology>
    </subcellularLocation>
</comment>
<dbReference type="AlphaFoldDB" id="A0A8U0S4Y4"/>
<evidence type="ECO:0000256" key="4">
    <source>
        <dbReference type="SAM" id="MobiDB-lite"/>
    </source>
</evidence>
<dbReference type="InterPro" id="IPR000008">
    <property type="entry name" value="C2_dom"/>
</dbReference>
<feature type="domain" description="C2" evidence="5">
    <location>
        <begin position="211"/>
        <end position="333"/>
    </location>
</feature>
<proteinExistence type="predicted"/>
<dbReference type="GO" id="GO:0042043">
    <property type="term" value="F:neurexin family protein binding"/>
    <property type="evidence" value="ECO:0007669"/>
    <property type="project" value="TreeGrafter"/>
</dbReference>
<evidence type="ECO:0000313" key="6">
    <source>
        <dbReference type="Proteomes" id="UP000000715"/>
    </source>
</evidence>
<dbReference type="RefSeq" id="XP_044936033.1">
    <property type="nucleotide sequence ID" value="XM_045080098.1"/>
</dbReference>
<keyword evidence="3" id="KW-0472">Membrane</keyword>